<feature type="compositionally biased region" description="Acidic residues" evidence="1">
    <location>
        <begin position="1050"/>
        <end position="1060"/>
    </location>
</feature>
<feature type="compositionally biased region" description="Polar residues" evidence="1">
    <location>
        <begin position="223"/>
        <end position="232"/>
    </location>
</feature>
<feature type="region of interest" description="Disordered" evidence="1">
    <location>
        <begin position="1"/>
        <end position="50"/>
    </location>
</feature>
<organism evidence="2 3">
    <name type="scientific">Neohortaea acidophila</name>
    <dbReference type="NCBI Taxonomy" id="245834"/>
    <lineage>
        <taxon>Eukaryota</taxon>
        <taxon>Fungi</taxon>
        <taxon>Dikarya</taxon>
        <taxon>Ascomycota</taxon>
        <taxon>Pezizomycotina</taxon>
        <taxon>Dothideomycetes</taxon>
        <taxon>Dothideomycetidae</taxon>
        <taxon>Mycosphaerellales</taxon>
        <taxon>Teratosphaeriaceae</taxon>
        <taxon>Neohortaea</taxon>
    </lineage>
</organism>
<feature type="region of interest" description="Disordered" evidence="1">
    <location>
        <begin position="513"/>
        <end position="547"/>
    </location>
</feature>
<dbReference type="AlphaFoldDB" id="A0A6A6PMG2"/>
<feature type="compositionally biased region" description="Low complexity" evidence="1">
    <location>
        <begin position="25"/>
        <end position="34"/>
    </location>
</feature>
<feature type="compositionally biased region" description="Low complexity" evidence="1">
    <location>
        <begin position="942"/>
        <end position="959"/>
    </location>
</feature>
<dbReference type="Proteomes" id="UP000799767">
    <property type="component" value="Unassembled WGS sequence"/>
</dbReference>
<feature type="compositionally biased region" description="Basic and acidic residues" evidence="1">
    <location>
        <begin position="1"/>
        <end position="12"/>
    </location>
</feature>
<feature type="compositionally biased region" description="Basic residues" evidence="1">
    <location>
        <begin position="1006"/>
        <end position="1034"/>
    </location>
</feature>
<feature type="region of interest" description="Disordered" evidence="1">
    <location>
        <begin position="927"/>
        <end position="1060"/>
    </location>
</feature>
<feature type="compositionally biased region" description="Basic and acidic residues" evidence="1">
    <location>
        <begin position="90"/>
        <end position="99"/>
    </location>
</feature>
<feature type="region of interest" description="Disordered" evidence="1">
    <location>
        <begin position="90"/>
        <end position="134"/>
    </location>
</feature>
<dbReference type="OrthoDB" id="4115400at2759"/>
<dbReference type="GeneID" id="54475133"/>
<dbReference type="RefSeq" id="XP_033587752.1">
    <property type="nucleotide sequence ID" value="XM_033734131.1"/>
</dbReference>
<feature type="compositionally biased region" description="Acidic residues" evidence="1">
    <location>
        <begin position="383"/>
        <end position="396"/>
    </location>
</feature>
<evidence type="ECO:0000313" key="3">
    <source>
        <dbReference type="Proteomes" id="UP000799767"/>
    </source>
</evidence>
<gene>
    <name evidence="2" type="ORF">BDY17DRAFT_300831</name>
</gene>
<evidence type="ECO:0000256" key="1">
    <source>
        <dbReference type="SAM" id="MobiDB-lite"/>
    </source>
</evidence>
<evidence type="ECO:0000313" key="2">
    <source>
        <dbReference type="EMBL" id="KAF2481182.1"/>
    </source>
</evidence>
<sequence length="1060" mass="119175">MADREPAVESRDPPTGWEGAPNRPSAAHSSSSSSDILVAPGPPAPAQPSAFDSVLALSPVTAMPKPLPLAEVRDGHLLIIKFNSPTAREALGKLKDRQPPRSIPTLNLSPADSSGVKAEGPEDDQDGPNARGTYSKQYTLLHPEIDWVHRGQGRYLPAAQSRPSPLIRSESNPKASDYNLRKVVDDWRSKASDHPMPPRRRSLDDDTKFTTPRQRLSLRRQVSEAQTASSADHLSVRPARRTRPPSSAELDRRSSRNLTHQNYNESDEDDSMAGDKEPTYDKQYVDAHPNEKFYHTGNGWYKRGDRPKGRRVKPRDMEAHALIRRNDGTYQFEGAKTVHVTQLDNYPGVEFHHCGNGWYKPGPDATGHRSSLVVGNEDLPMHDEDDDGDEANEDEDAAVSKEYALQHPEVKWVHRGNGWYKRQSAVSVATTQASQSGSPAYERDQSIYSKEYVLAHPEEEFHHRGNARYMRGPAPEHWAASRRKRSFAAVSPMDDGEDRLYSKSYVRAHPDEVFHHRGQGRYARGPRPSQTYSEDEDEEDEFEEEDPDGLVTTDYVNAHPEETFHHRGQGRWARGLPPPGASNKTAIRGPGGRERSDAATLLEEEDEYNKPPPLTALVMRAEGPDKWPGLNWYYRGGGKWGRLTKQDFEAMQKHGSRRPKPKPRTSYFDGPEAQLEREVAAAENARRYGTRDDEQPVIKRRRTNKLGGFQGAEDGLISSVAQSQVPTPRPRMLEPEEDVLQEEDLPQLYRDDDWSPDPEDIDDYGQHRLPNLYRPINPADTFVRALTKHDPIVRSLDNLKRLAENTQLVLNQLQDEYLFLDKVTAPHNRIPRKPAKGGRLPVEEQIFEDRKEAELYDYAFDGRRIGFQDPYSQRIQRDVDGRELRHRRQRGTAQAHSGTLPGWNFGDDEPLGPRRAVKPVHRFDGIIDQPRRRRTNLNSKAPSMTPDDPTTTPLGGPMPNGFAPATRGRWRGHVPKRIRELRGDSVGVASNREESPGNGTGATAAGHKKGRPPGSKNLHKRRDAGIKKGPRKSRGSGGGDEREVSVGSEMEVDDEGEMEE</sequence>
<dbReference type="EMBL" id="MU001638">
    <property type="protein sequence ID" value="KAF2481182.1"/>
    <property type="molecule type" value="Genomic_DNA"/>
</dbReference>
<protein>
    <submittedName>
        <fullName evidence="2">Uncharacterized protein</fullName>
    </submittedName>
</protein>
<proteinExistence type="predicted"/>
<reference evidence="2" key="1">
    <citation type="journal article" date="2020" name="Stud. Mycol.">
        <title>101 Dothideomycetes genomes: a test case for predicting lifestyles and emergence of pathogens.</title>
        <authorList>
            <person name="Haridas S."/>
            <person name="Albert R."/>
            <person name="Binder M."/>
            <person name="Bloem J."/>
            <person name="Labutti K."/>
            <person name="Salamov A."/>
            <person name="Andreopoulos B."/>
            <person name="Baker S."/>
            <person name="Barry K."/>
            <person name="Bills G."/>
            <person name="Bluhm B."/>
            <person name="Cannon C."/>
            <person name="Castanera R."/>
            <person name="Culley D."/>
            <person name="Daum C."/>
            <person name="Ezra D."/>
            <person name="Gonzalez J."/>
            <person name="Henrissat B."/>
            <person name="Kuo A."/>
            <person name="Liang C."/>
            <person name="Lipzen A."/>
            <person name="Lutzoni F."/>
            <person name="Magnuson J."/>
            <person name="Mondo S."/>
            <person name="Nolan M."/>
            <person name="Ohm R."/>
            <person name="Pangilinan J."/>
            <person name="Park H.-J."/>
            <person name="Ramirez L."/>
            <person name="Alfaro M."/>
            <person name="Sun H."/>
            <person name="Tritt A."/>
            <person name="Yoshinaga Y."/>
            <person name="Zwiers L.-H."/>
            <person name="Turgeon B."/>
            <person name="Goodwin S."/>
            <person name="Spatafora J."/>
            <person name="Crous P."/>
            <person name="Grigoriev I."/>
        </authorList>
    </citation>
    <scope>NUCLEOTIDE SEQUENCE</scope>
    <source>
        <strain evidence="2">CBS 113389</strain>
    </source>
</reference>
<name>A0A6A6PMG2_9PEZI</name>
<feature type="region of interest" description="Disordered" evidence="1">
    <location>
        <begin position="564"/>
        <end position="595"/>
    </location>
</feature>
<feature type="compositionally biased region" description="Basic and acidic residues" evidence="1">
    <location>
        <begin position="273"/>
        <end position="294"/>
    </location>
</feature>
<feature type="region of interest" description="Disordered" evidence="1">
    <location>
        <begin position="376"/>
        <end position="396"/>
    </location>
</feature>
<feature type="region of interest" description="Disordered" evidence="1">
    <location>
        <begin position="188"/>
        <end position="315"/>
    </location>
</feature>
<feature type="compositionally biased region" description="Acidic residues" evidence="1">
    <location>
        <begin position="533"/>
        <end position="547"/>
    </location>
</feature>
<keyword evidence="3" id="KW-1185">Reference proteome</keyword>
<accession>A0A6A6PMG2</accession>
<feature type="region of interest" description="Disordered" evidence="1">
    <location>
        <begin position="889"/>
        <end position="915"/>
    </location>
</feature>